<dbReference type="EMBL" id="MHVR01000019">
    <property type="protein sequence ID" value="OHA95741.1"/>
    <property type="molecule type" value="Genomic_DNA"/>
</dbReference>
<dbReference type="Gene3D" id="3.90.1750.20">
    <property type="entry name" value="Putative Large Serine Recombinase, Chain B, Domain 2"/>
    <property type="match status" value="1"/>
</dbReference>
<dbReference type="Proteomes" id="UP000178175">
    <property type="component" value="Unassembled WGS sequence"/>
</dbReference>
<proteinExistence type="predicted"/>
<dbReference type="Gene3D" id="3.40.50.1390">
    <property type="entry name" value="Resolvase, N-terminal catalytic domain"/>
    <property type="match status" value="1"/>
</dbReference>
<dbReference type="Pfam" id="PF07508">
    <property type="entry name" value="Recombinase"/>
    <property type="match status" value="1"/>
</dbReference>
<name>A0A1G2TGI8_9BACT</name>
<sequence>METTTTIGLNQPTKAPEVIKVRYVLYARKSTESDEKQALSIDSQVKEMLQIAERDGLEIIDIRRESHSAKDSGQRPVFCEILKDLREGRFNGIIVWHPDRLSRNAGDLGSLVDLMDQKLLVEIRTYGQSFKNSPSDKFLLMILCSQAKLENDNKSVNVKRGLRMRCEMGLWPAPAMTGYLNEKRIDRKGYVMVDPERAPVMKQMFEKVAYEKWSGRKIYHWLKFDMNFRSVTSNKPLTLSNIYRLLQSSFYYGKFEYPAKSGNWYTGRHEPLITRELYEKVQEQLKRSDIKHEDKQFAFSRLMICGLCGSGITADEKWKKLAKGGMAHYIYYGCNRSRNLNCKCGYIREEELVKQFVELIANLELDEKLIHKKFIEEQARIKKFQRQFYGIKTEKTESDYDPRKYAEYILTEGTVEEKRELMATLKSKIILKNKNISLV</sequence>
<dbReference type="CDD" id="cd00338">
    <property type="entry name" value="Ser_Recombinase"/>
    <property type="match status" value="1"/>
</dbReference>
<dbReference type="Pfam" id="PF13408">
    <property type="entry name" value="Zn_ribbon_recom"/>
    <property type="match status" value="1"/>
</dbReference>
<organism evidence="3 4">
    <name type="scientific">Candidatus Zambryskibacteria bacterium RIFCSPHIGHO2_02_FULL_43_14</name>
    <dbReference type="NCBI Taxonomy" id="1802748"/>
    <lineage>
        <taxon>Bacteria</taxon>
        <taxon>Candidatus Zambryskiibacteriota</taxon>
    </lineage>
</organism>
<dbReference type="PANTHER" id="PTHR30461">
    <property type="entry name" value="DNA-INVERTASE FROM LAMBDOID PROPHAGE"/>
    <property type="match status" value="1"/>
</dbReference>
<dbReference type="GO" id="GO:0000150">
    <property type="term" value="F:DNA strand exchange activity"/>
    <property type="evidence" value="ECO:0007669"/>
    <property type="project" value="InterPro"/>
</dbReference>
<dbReference type="InterPro" id="IPR011109">
    <property type="entry name" value="DNA_bind_recombinase_dom"/>
</dbReference>
<dbReference type="SUPFAM" id="SSF53041">
    <property type="entry name" value="Resolvase-like"/>
    <property type="match status" value="1"/>
</dbReference>
<dbReference type="GO" id="GO:0003677">
    <property type="term" value="F:DNA binding"/>
    <property type="evidence" value="ECO:0007669"/>
    <property type="project" value="InterPro"/>
</dbReference>
<evidence type="ECO:0000259" key="2">
    <source>
        <dbReference type="PROSITE" id="PS51737"/>
    </source>
</evidence>
<dbReference type="PANTHER" id="PTHR30461:SF23">
    <property type="entry name" value="DNA RECOMBINASE-RELATED"/>
    <property type="match status" value="1"/>
</dbReference>
<reference evidence="3 4" key="1">
    <citation type="journal article" date="2016" name="Nat. Commun.">
        <title>Thousands of microbial genomes shed light on interconnected biogeochemical processes in an aquifer system.</title>
        <authorList>
            <person name="Anantharaman K."/>
            <person name="Brown C.T."/>
            <person name="Hug L.A."/>
            <person name="Sharon I."/>
            <person name="Castelle C.J."/>
            <person name="Probst A.J."/>
            <person name="Thomas B.C."/>
            <person name="Singh A."/>
            <person name="Wilkins M.J."/>
            <person name="Karaoz U."/>
            <person name="Brodie E.L."/>
            <person name="Williams K.H."/>
            <person name="Hubbard S.S."/>
            <person name="Banfield J.F."/>
        </authorList>
    </citation>
    <scope>NUCLEOTIDE SEQUENCE [LARGE SCALE GENOMIC DNA]</scope>
</reference>
<dbReference type="InterPro" id="IPR050639">
    <property type="entry name" value="SSR_resolvase"/>
</dbReference>
<protein>
    <recommendedName>
        <fullName evidence="5">Resolvase/invertase-type recombinase catalytic domain-containing protein</fullName>
    </recommendedName>
</protein>
<feature type="domain" description="Resolvase/invertase-type recombinase catalytic" evidence="1">
    <location>
        <begin position="22"/>
        <end position="169"/>
    </location>
</feature>
<dbReference type="InterPro" id="IPR025827">
    <property type="entry name" value="Zn_ribbon_recom_dom"/>
</dbReference>
<comment type="caution">
    <text evidence="3">The sequence shown here is derived from an EMBL/GenBank/DDBJ whole genome shotgun (WGS) entry which is preliminary data.</text>
</comment>
<dbReference type="SMART" id="SM00857">
    <property type="entry name" value="Resolvase"/>
    <property type="match status" value="1"/>
</dbReference>
<dbReference type="Pfam" id="PF00239">
    <property type="entry name" value="Resolvase"/>
    <property type="match status" value="1"/>
</dbReference>
<dbReference type="InterPro" id="IPR038109">
    <property type="entry name" value="DNA_bind_recomb_sf"/>
</dbReference>
<evidence type="ECO:0000313" key="3">
    <source>
        <dbReference type="EMBL" id="OHA95741.1"/>
    </source>
</evidence>
<evidence type="ECO:0000259" key="1">
    <source>
        <dbReference type="PROSITE" id="PS51736"/>
    </source>
</evidence>
<accession>A0A1G2TGI8</accession>
<evidence type="ECO:0008006" key="5">
    <source>
        <dbReference type="Google" id="ProtNLM"/>
    </source>
</evidence>
<dbReference type="InterPro" id="IPR006119">
    <property type="entry name" value="Resolv_N"/>
</dbReference>
<feature type="domain" description="Recombinase" evidence="2">
    <location>
        <begin position="176"/>
        <end position="291"/>
    </location>
</feature>
<gene>
    <name evidence="3" type="ORF">A3C70_03155</name>
</gene>
<dbReference type="AlphaFoldDB" id="A0A1G2TGI8"/>
<evidence type="ECO:0000313" key="4">
    <source>
        <dbReference type="Proteomes" id="UP000178175"/>
    </source>
</evidence>
<dbReference type="PROSITE" id="PS51737">
    <property type="entry name" value="RECOMBINASE_DNA_BIND"/>
    <property type="match status" value="1"/>
</dbReference>
<dbReference type="InterPro" id="IPR036162">
    <property type="entry name" value="Resolvase-like_N_sf"/>
</dbReference>
<dbReference type="PROSITE" id="PS51736">
    <property type="entry name" value="RECOMBINASES_3"/>
    <property type="match status" value="1"/>
</dbReference>